<name>A0A6C0BI40_9ZZZZ</name>
<proteinExistence type="predicted"/>
<sequence>MNTRKRYVATAEDKIALRKYKAGKSIGFTKVASLKAKGLLPRSSGMYILGPKYSGTGKERILRNTRKK</sequence>
<protein>
    <submittedName>
        <fullName evidence="1">Uncharacterized protein</fullName>
    </submittedName>
</protein>
<reference evidence="1" key="1">
    <citation type="journal article" date="2020" name="Nature">
        <title>Giant virus diversity and host interactions through global metagenomics.</title>
        <authorList>
            <person name="Schulz F."/>
            <person name="Roux S."/>
            <person name="Paez-Espino D."/>
            <person name="Jungbluth S."/>
            <person name="Walsh D.A."/>
            <person name="Denef V.J."/>
            <person name="McMahon K.D."/>
            <person name="Konstantinidis K.T."/>
            <person name="Eloe-Fadrosh E.A."/>
            <person name="Kyrpides N.C."/>
            <person name="Woyke T."/>
        </authorList>
    </citation>
    <scope>NUCLEOTIDE SEQUENCE</scope>
    <source>
        <strain evidence="1">GVMAG-M-3300013004-44</strain>
    </source>
</reference>
<dbReference type="EMBL" id="MN739154">
    <property type="protein sequence ID" value="QHS91003.1"/>
    <property type="molecule type" value="Genomic_DNA"/>
</dbReference>
<accession>A0A6C0BI40</accession>
<organism evidence="1">
    <name type="scientific">viral metagenome</name>
    <dbReference type="NCBI Taxonomy" id="1070528"/>
    <lineage>
        <taxon>unclassified sequences</taxon>
        <taxon>metagenomes</taxon>
        <taxon>organismal metagenomes</taxon>
    </lineage>
</organism>
<evidence type="ECO:0000313" key="1">
    <source>
        <dbReference type="EMBL" id="QHS91003.1"/>
    </source>
</evidence>
<dbReference type="AlphaFoldDB" id="A0A6C0BI40"/>